<keyword evidence="3" id="KW-1185">Reference proteome</keyword>
<gene>
    <name evidence="2" type="ORF">DY000_02023850</name>
</gene>
<evidence type="ECO:0000256" key="1">
    <source>
        <dbReference type="SAM" id="SignalP"/>
    </source>
</evidence>
<name>A0ABQ7E4Z1_BRACR</name>
<comment type="caution">
    <text evidence="2">The sequence shown here is derived from an EMBL/GenBank/DDBJ whole genome shotgun (WGS) entry which is preliminary data.</text>
</comment>
<feature type="chain" id="PRO_5046972175" evidence="1">
    <location>
        <begin position="25"/>
        <end position="449"/>
    </location>
</feature>
<sequence>MSHLPPSVMIFAFVLLLLELQLEPWKRPPASGDTASGRVLSTSDFGLSPADPDLLTETRSGAQPLHSSKSLRLRCSPTRPSFRHRRAALSCPLVASASLRSIYCSDYHRELRPLAYVGYCFPPTSQATSIFPITVVKYFTLRSEVVSTISGDSFASGLRLFSNPVQSLVPLQPHCHRISFNATAIVNSHLLVTFSPLRLHHTTPSQASTVLHIAGSVALPISSSLELLSCKCGFARFTNFITAALPSHYAVSNIDGSSQSQLCDLQTGAVVIFNGCSQISCSCRTSTHRVFTCVLGPLLVRTRISSPEEALATSCRLVPRMNSVSSLSRVRLLSPPPPLHIPLQRDLNSAYPDSVNCYLLEAVPSTTLCVVLFRQHLHTSLQRREIQSSPEIVFSCSQFNVEFEFIAFLRMQARVLQVKASPWVSSLLSHLYHLSCFAYSRISAYRRVM</sequence>
<evidence type="ECO:0000313" key="3">
    <source>
        <dbReference type="Proteomes" id="UP000266723"/>
    </source>
</evidence>
<reference evidence="2 3" key="1">
    <citation type="journal article" date="2020" name="BMC Genomics">
        <title>Intraspecific diversification of the crop wild relative Brassica cretica Lam. using demographic model selection.</title>
        <authorList>
            <person name="Kioukis A."/>
            <person name="Michalopoulou V.A."/>
            <person name="Briers L."/>
            <person name="Pirintsos S."/>
            <person name="Studholme D.J."/>
            <person name="Pavlidis P."/>
            <person name="Sarris P.F."/>
        </authorList>
    </citation>
    <scope>NUCLEOTIDE SEQUENCE [LARGE SCALE GENOMIC DNA]</scope>
    <source>
        <strain evidence="3">cv. PFS-1207/04</strain>
    </source>
</reference>
<evidence type="ECO:0000313" key="2">
    <source>
        <dbReference type="EMBL" id="KAF3591475.1"/>
    </source>
</evidence>
<dbReference type="Proteomes" id="UP000266723">
    <property type="component" value="Unassembled WGS sequence"/>
</dbReference>
<dbReference type="EMBL" id="QGKV02000299">
    <property type="protein sequence ID" value="KAF3591475.1"/>
    <property type="molecule type" value="Genomic_DNA"/>
</dbReference>
<keyword evidence="1" id="KW-0732">Signal</keyword>
<organism evidence="2 3">
    <name type="scientific">Brassica cretica</name>
    <name type="common">Mustard</name>
    <dbReference type="NCBI Taxonomy" id="69181"/>
    <lineage>
        <taxon>Eukaryota</taxon>
        <taxon>Viridiplantae</taxon>
        <taxon>Streptophyta</taxon>
        <taxon>Embryophyta</taxon>
        <taxon>Tracheophyta</taxon>
        <taxon>Spermatophyta</taxon>
        <taxon>Magnoliopsida</taxon>
        <taxon>eudicotyledons</taxon>
        <taxon>Gunneridae</taxon>
        <taxon>Pentapetalae</taxon>
        <taxon>rosids</taxon>
        <taxon>malvids</taxon>
        <taxon>Brassicales</taxon>
        <taxon>Brassicaceae</taxon>
        <taxon>Brassiceae</taxon>
        <taxon>Brassica</taxon>
    </lineage>
</organism>
<accession>A0ABQ7E4Z1</accession>
<proteinExistence type="predicted"/>
<feature type="signal peptide" evidence="1">
    <location>
        <begin position="1"/>
        <end position="24"/>
    </location>
</feature>
<protein>
    <submittedName>
        <fullName evidence="2">Uncharacterized protein</fullName>
    </submittedName>
</protein>